<dbReference type="EMBL" id="JABVXQ010000010">
    <property type="protein sequence ID" value="KAF6088471.1"/>
    <property type="molecule type" value="Genomic_DNA"/>
</dbReference>
<evidence type="ECO:0000313" key="3">
    <source>
        <dbReference type="Proteomes" id="UP000664940"/>
    </source>
</evidence>
<dbReference type="Proteomes" id="UP000664940">
    <property type="component" value="Unassembled WGS sequence"/>
</dbReference>
<comment type="caution">
    <text evidence="2">The sequence shown here is derived from an EMBL/GenBank/DDBJ whole genome shotgun (WGS) entry which is preliminary data.</text>
</comment>
<organism evidence="2 3">
    <name type="scientific">Phyllostomus discolor</name>
    <name type="common">pale spear-nosed bat</name>
    <dbReference type="NCBI Taxonomy" id="89673"/>
    <lineage>
        <taxon>Eukaryota</taxon>
        <taxon>Metazoa</taxon>
        <taxon>Chordata</taxon>
        <taxon>Craniata</taxon>
        <taxon>Vertebrata</taxon>
        <taxon>Euteleostomi</taxon>
        <taxon>Mammalia</taxon>
        <taxon>Eutheria</taxon>
        <taxon>Laurasiatheria</taxon>
        <taxon>Chiroptera</taxon>
        <taxon>Yangochiroptera</taxon>
        <taxon>Phyllostomidae</taxon>
        <taxon>Phyllostominae</taxon>
        <taxon>Phyllostomus</taxon>
    </lineage>
</organism>
<protein>
    <submittedName>
        <fullName evidence="2">Uncharacterized protein</fullName>
    </submittedName>
</protein>
<feature type="compositionally biased region" description="Basic and acidic residues" evidence="1">
    <location>
        <begin position="120"/>
        <end position="130"/>
    </location>
</feature>
<name>A0A833ZCG7_9CHIR</name>
<feature type="region of interest" description="Disordered" evidence="1">
    <location>
        <begin position="11"/>
        <end position="36"/>
    </location>
</feature>
<feature type="compositionally biased region" description="Polar residues" evidence="1">
    <location>
        <begin position="102"/>
        <end position="118"/>
    </location>
</feature>
<accession>A0A833ZCG7</accession>
<evidence type="ECO:0000313" key="2">
    <source>
        <dbReference type="EMBL" id="KAF6088471.1"/>
    </source>
</evidence>
<feature type="compositionally biased region" description="Basic and acidic residues" evidence="1">
    <location>
        <begin position="70"/>
        <end position="79"/>
    </location>
</feature>
<feature type="region of interest" description="Disordered" evidence="1">
    <location>
        <begin position="70"/>
        <end position="130"/>
    </location>
</feature>
<sequence>MRLFGEAAGRGYPGGDCGRIFLPTAQQPAAGDPTRRFQHLQARTATPGSAPGNFRVPEVYAGLAEAKPDWDEGCTHVHSPDPSPSSDPSLANQWAPFLHFKSVSSQTESQKVANTQTHLEAGRKETPKRS</sequence>
<dbReference type="AlphaFoldDB" id="A0A833ZCG7"/>
<gene>
    <name evidence="2" type="ORF">HJG60_008296</name>
</gene>
<evidence type="ECO:0000256" key="1">
    <source>
        <dbReference type="SAM" id="MobiDB-lite"/>
    </source>
</evidence>
<reference evidence="2 3" key="1">
    <citation type="journal article" date="2020" name="Nature">
        <title>Six reference-quality genomes reveal evolution of bat adaptations.</title>
        <authorList>
            <person name="Jebb D."/>
            <person name="Huang Z."/>
            <person name="Pippel M."/>
            <person name="Hughes G.M."/>
            <person name="Lavrichenko K."/>
            <person name="Devanna P."/>
            <person name="Winkler S."/>
            <person name="Jermiin L.S."/>
            <person name="Skirmuntt E.C."/>
            <person name="Katzourakis A."/>
            <person name="Burkitt-Gray L."/>
            <person name="Ray D.A."/>
            <person name="Sullivan K.A.M."/>
            <person name="Roscito J.G."/>
            <person name="Kirilenko B.M."/>
            <person name="Davalos L.M."/>
            <person name="Corthals A.P."/>
            <person name="Power M.L."/>
            <person name="Jones G."/>
            <person name="Ransome R.D."/>
            <person name="Dechmann D.K.N."/>
            <person name="Locatelli A.G."/>
            <person name="Puechmaille S.J."/>
            <person name="Fedrigo O."/>
            <person name="Jarvis E.D."/>
            <person name="Hiller M."/>
            <person name="Vernes S.C."/>
            <person name="Myers E.W."/>
            <person name="Teeling E.C."/>
        </authorList>
    </citation>
    <scope>NUCLEOTIDE SEQUENCE [LARGE SCALE GENOMIC DNA]</scope>
    <source>
        <strain evidence="2">Bat1K_MPI-CBG_1</strain>
    </source>
</reference>
<proteinExistence type="predicted"/>